<evidence type="ECO:0000256" key="4">
    <source>
        <dbReference type="ARBA" id="ARBA00022692"/>
    </source>
</evidence>
<evidence type="ECO:0000256" key="3">
    <source>
        <dbReference type="ARBA" id="ARBA00022475"/>
    </source>
</evidence>
<keyword evidence="5 9" id="KW-1133">Transmembrane helix</keyword>
<gene>
    <name evidence="10" type="ORF">AVDCRST_MAG96-1902</name>
</gene>
<keyword evidence="2" id="KW-0813">Transport</keyword>
<evidence type="ECO:0000256" key="7">
    <source>
        <dbReference type="ARBA" id="ARBA00023136"/>
    </source>
</evidence>
<keyword evidence="7 9" id="KW-0472">Membrane</keyword>
<accession>A0A6J4SNX2</accession>
<comment type="subcellular location">
    <subcellularLocation>
        <location evidence="1">Cell membrane</location>
        <topology evidence="1">Multi-pass membrane protein</topology>
    </subcellularLocation>
</comment>
<dbReference type="AlphaFoldDB" id="A0A6J4SNX2"/>
<feature type="transmembrane region" description="Helical" evidence="9">
    <location>
        <begin position="55"/>
        <end position="73"/>
    </location>
</feature>
<dbReference type="GO" id="GO:0005886">
    <property type="term" value="C:plasma membrane"/>
    <property type="evidence" value="ECO:0007669"/>
    <property type="project" value="UniProtKB-SubCell"/>
</dbReference>
<evidence type="ECO:0000256" key="9">
    <source>
        <dbReference type="SAM" id="Phobius"/>
    </source>
</evidence>
<keyword evidence="6" id="KW-0406">Ion transport</keyword>
<protein>
    <submittedName>
        <fullName evidence="10">Uncharacterized protein</fullName>
    </submittedName>
</protein>
<organism evidence="10">
    <name type="scientific">uncultured Segetibacter sp</name>
    <dbReference type="NCBI Taxonomy" id="481133"/>
    <lineage>
        <taxon>Bacteria</taxon>
        <taxon>Pseudomonadati</taxon>
        <taxon>Bacteroidota</taxon>
        <taxon>Chitinophagia</taxon>
        <taxon>Chitinophagales</taxon>
        <taxon>Chitinophagaceae</taxon>
        <taxon>Segetibacter</taxon>
        <taxon>environmental samples</taxon>
    </lineage>
</organism>
<evidence type="ECO:0000256" key="5">
    <source>
        <dbReference type="ARBA" id="ARBA00022989"/>
    </source>
</evidence>
<evidence type="ECO:0000313" key="10">
    <source>
        <dbReference type="EMBL" id="CAA9499707.1"/>
    </source>
</evidence>
<comment type="similarity">
    <text evidence="8">Belongs to the anion channel-forming bestrophin (TC 1.A.46) family.</text>
</comment>
<feature type="transmembrane region" description="Helical" evidence="9">
    <location>
        <begin position="26"/>
        <end position="43"/>
    </location>
</feature>
<dbReference type="PANTHER" id="PTHR33281">
    <property type="entry name" value="UPF0187 PROTEIN YNEE"/>
    <property type="match status" value="1"/>
</dbReference>
<evidence type="ECO:0000256" key="8">
    <source>
        <dbReference type="ARBA" id="ARBA00034708"/>
    </source>
</evidence>
<evidence type="ECO:0000256" key="6">
    <source>
        <dbReference type="ARBA" id="ARBA00023065"/>
    </source>
</evidence>
<proteinExistence type="inferred from homology"/>
<sequence>MIVYQSNKNWFRDVVHLYRSNTMRRAVRSTILVMLATAIIALIEIKVLPFHVSPLNITIFSLLGVVLSILLSFRTNTAYDRWWEGRKLWGELVNNCRNLAVYIHSALPREDKKTRVYLAVRISNFCIVLKEHLRDGVKMEELINLSKTEREVYSSKSFLPGFIAYEIVQSIQNVFKAGGIEPEDHLNIKDHTQALLNIAGACERIRKTPIPFSYNVYLKLCISVYTLCLPFALIPLFGYWSVIMVGFIFFAFIGLEMMAQEIEDPFGLDCNDLSTGDIAHTIKNNVFEILEVKHIGQEQPDELYSKVF</sequence>
<dbReference type="EMBL" id="CADCVN010000729">
    <property type="protein sequence ID" value="CAA9499707.1"/>
    <property type="molecule type" value="Genomic_DNA"/>
</dbReference>
<dbReference type="GO" id="GO:0005254">
    <property type="term" value="F:chloride channel activity"/>
    <property type="evidence" value="ECO:0007669"/>
    <property type="project" value="InterPro"/>
</dbReference>
<dbReference type="PANTHER" id="PTHR33281:SF19">
    <property type="entry name" value="VOLTAGE-DEPENDENT ANION CHANNEL-FORMING PROTEIN YNEE"/>
    <property type="match status" value="1"/>
</dbReference>
<name>A0A6J4SNX2_9BACT</name>
<feature type="transmembrane region" description="Helical" evidence="9">
    <location>
        <begin position="239"/>
        <end position="259"/>
    </location>
</feature>
<reference evidence="10" key="1">
    <citation type="submission" date="2020-02" db="EMBL/GenBank/DDBJ databases">
        <authorList>
            <person name="Meier V. D."/>
        </authorList>
    </citation>
    <scope>NUCLEOTIDE SEQUENCE</scope>
    <source>
        <strain evidence="10">AVDCRST_MAG96</strain>
    </source>
</reference>
<keyword evidence="4 9" id="KW-0812">Transmembrane</keyword>
<evidence type="ECO:0000256" key="2">
    <source>
        <dbReference type="ARBA" id="ARBA00022448"/>
    </source>
</evidence>
<dbReference type="Pfam" id="PF25539">
    <property type="entry name" value="Bestrophin_2"/>
    <property type="match status" value="1"/>
</dbReference>
<evidence type="ECO:0000256" key="1">
    <source>
        <dbReference type="ARBA" id="ARBA00004651"/>
    </source>
</evidence>
<feature type="transmembrane region" description="Helical" evidence="9">
    <location>
        <begin position="214"/>
        <end position="233"/>
    </location>
</feature>
<dbReference type="InterPro" id="IPR044669">
    <property type="entry name" value="YneE/VCCN1/2-like"/>
</dbReference>
<keyword evidence="3" id="KW-1003">Cell membrane</keyword>